<dbReference type="Gene3D" id="1.10.10.10">
    <property type="entry name" value="Winged helix-like DNA-binding domain superfamily/Winged helix DNA-binding domain"/>
    <property type="match status" value="1"/>
</dbReference>
<evidence type="ECO:0000259" key="4">
    <source>
        <dbReference type="PROSITE" id="PS50949"/>
    </source>
</evidence>
<name>A0A9X4KQK8_9BACL</name>
<dbReference type="GO" id="GO:0003677">
    <property type="term" value="F:DNA binding"/>
    <property type="evidence" value="ECO:0007669"/>
    <property type="project" value="UniProtKB-KW"/>
</dbReference>
<dbReference type="Pfam" id="PF07702">
    <property type="entry name" value="UTRA"/>
    <property type="match status" value="1"/>
</dbReference>
<dbReference type="RefSeq" id="WP_277533008.1">
    <property type="nucleotide sequence ID" value="NZ_JAPDIA010000003.1"/>
</dbReference>
<evidence type="ECO:0000256" key="3">
    <source>
        <dbReference type="ARBA" id="ARBA00023163"/>
    </source>
</evidence>
<gene>
    <name evidence="5" type="ORF">OMP40_06125</name>
</gene>
<dbReference type="InterPro" id="IPR000524">
    <property type="entry name" value="Tscrpt_reg_HTH_GntR"/>
</dbReference>
<dbReference type="InterPro" id="IPR036388">
    <property type="entry name" value="WH-like_DNA-bd_sf"/>
</dbReference>
<dbReference type="PRINTS" id="PR00035">
    <property type="entry name" value="HTHGNTR"/>
</dbReference>
<dbReference type="InterPro" id="IPR011663">
    <property type="entry name" value="UTRA"/>
</dbReference>
<reference evidence="5" key="1">
    <citation type="submission" date="2022-10" db="EMBL/GenBank/DDBJ databases">
        <title>Comparative genomic analysis of Cohnella hashimotonis sp. nov., isolated from the International Space Station.</title>
        <authorList>
            <person name="Simpson A."/>
            <person name="Venkateswaran K."/>
        </authorList>
    </citation>
    <scope>NUCLEOTIDE SEQUENCE</scope>
    <source>
        <strain evidence="5">DSM 28161</strain>
    </source>
</reference>
<dbReference type="CDD" id="cd07377">
    <property type="entry name" value="WHTH_GntR"/>
    <property type="match status" value="1"/>
</dbReference>
<dbReference type="PROSITE" id="PS50949">
    <property type="entry name" value="HTH_GNTR"/>
    <property type="match status" value="1"/>
</dbReference>
<evidence type="ECO:0000256" key="1">
    <source>
        <dbReference type="ARBA" id="ARBA00023015"/>
    </source>
</evidence>
<dbReference type="InterPro" id="IPR050679">
    <property type="entry name" value="Bact_HTH_transcr_reg"/>
</dbReference>
<evidence type="ECO:0000256" key="2">
    <source>
        <dbReference type="ARBA" id="ARBA00023125"/>
    </source>
</evidence>
<sequence>MQIKNILKDRILHGQYPLDTNIPPEPRLEEEFGVSKITIRGAIKELVQEGYLEPSSGRGTRVIRNTRAAKRSTWKSFTELLVEEGHAMQKKLLGAEAVRYAPDTEPHRLLGDEGLRVERLYLLDGAPYIHYAHYLPARLEKADLTGLAEQSLYGFLEESGIVLARFRDAFAVSAVPAGVAEQLNLAAGTPLLKRLRYAYDEAGGVVEYSEGYYNTALQHYVVNYDG</sequence>
<comment type="caution">
    <text evidence="5">The sequence shown here is derived from an EMBL/GenBank/DDBJ whole genome shotgun (WGS) entry which is preliminary data.</text>
</comment>
<evidence type="ECO:0000313" key="5">
    <source>
        <dbReference type="EMBL" id="MDG0809000.1"/>
    </source>
</evidence>
<keyword evidence="1" id="KW-0805">Transcription regulation</keyword>
<keyword evidence="2" id="KW-0238">DNA-binding</keyword>
<protein>
    <submittedName>
        <fullName evidence="5">GntR family transcriptional regulator</fullName>
    </submittedName>
</protein>
<dbReference type="GO" id="GO:0045892">
    <property type="term" value="P:negative regulation of DNA-templated transcription"/>
    <property type="evidence" value="ECO:0007669"/>
    <property type="project" value="TreeGrafter"/>
</dbReference>
<dbReference type="Proteomes" id="UP001153404">
    <property type="component" value="Unassembled WGS sequence"/>
</dbReference>
<keyword evidence="6" id="KW-1185">Reference proteome</keyword>
<dbReference type="InterPro" id="IPR028978">
    <property type="entry name" value="Chorismate_lyase_/UTRA_dom_sf"/>
</dbReference>
<dbReference type="AlphaFoldDB" id="A0A9X4KQK8"/>
<keyword evidence="3" id="KW-0804">Transcription</keyword>
<proteinExistence type="predicted"/>
<evidence type="ECO:0000313" key="6">
    <source>
        <dbReference type="Proteomes" id="UP001153404"/>
    </source>
</evidence>
<dbReference type="InterPro" id="IPR036390">
    <property type="entry name" value="WH_DNA-bd_sf"/>
</dbReference>
<dbReference type="Gene3D" id="3.40.1410.10">
    <property type="entry name" value="Chorismate lyase-like"/>
    <property type="match status" value="1"/>
</dbReference>
<dbReference type="Pfam" id="PF00392">
    <property type="entry name" value="GntR"/>
    <property type="match status" value="1"/>
</dbReference>
<accession>A0A9X4KQK8</accession>
<dbReference type="SUPFAM" id="SSF46785">
    <property type="entry name" value="Winged helix' DNA-binding domain"/>
    <property type="match status" value="1"/>
</dbReference>
<dbReference type="EMBL" id="JAPDIA010000003">
    <property type="protein sequence ID" value="MDG0809000.1"/>
    <property type="molecule type" value="Genomic_DNA"/>
</dbReference>
<dbReference type="SMART" id="SM00345">
    <property type="entry name" value="HTH_GNTR"/>
    <property type="match status" value="1"/>
</dbReference>
<feature type="domain" description="HTH gntR-type" evidence="4">
    <location>
        <begin position="1"/>
        <end position="65"/>
    </location>
</feature>
<dbReference type="PANTHER" id="PTHR44846:SF1">
    <property type="entry name" value="MANNOSYL-D-GLYCERATE TRANSPORT_METABOLISM SYSTEM REPRESSOR MNGR-RELATED"/>
    <property type="match status" value="1"/>
</dbReference>
<dbReference type="SUPFAM" id="SSF64288">
    <property type="entry name" value="Chorismate lyase-like"/>
    <property type="match status" value="1"/>
</dbReference>
<dbReference type="PANTHER" id="PTHR44846">
    <property type="entry name" value="MANNOSYL-D-GLYCERATE TRANSPORT/METABOLISM SYSTEM REPRESSOR MNGR-RELATED"/>
    <property type="match status" value="1"/>
</dbReference>
<organism evidence="5 6">
    <name type="scientific">Cohnella rhizosphaerae</name>
    <dbReference type="NCBI Taxonomy" id="1457232"/>
    <lineage>
        <taxon>Bacteria</taxon>
        <taxon>Bacillati</taxon>
        <taxon>Bacillota</taxon>
        <taxon>Bacilli</taxon>
        <taxon>Bacillales</taxon>
        <taxon>Paenibacillaceae</taxon>
        <taxon>Cohnella</taxon>
    </lineage>
</organism>
<dbReference type="GO" id="GO:0003700">
    <property type="term" value="F:DNA-binding transcription factor activity"/>
    <property type="evidence" value="ECO:0007669"/>
    <property type="project" value="InterPro"/>
</dbReference>
<dbReference type="SMART" id="SM00866">
    <property type="entry name" value="UTRA"/>
    <property type="match status" value="1"/>
</dbReference>